<sequence>MLGAPAFGPHTTTVNNCATLSRRLIAASVRSASPFDDPPDDPSDDDVAGVVSAEAAEPAVEAVEAAEEAGADAPGEVCAPTAPVPDEHPATRRAASMTTPCLSAGTPFTVTAPRACSPTGSRTGCDPAVNRLPDPAAPGWWPTIRPAGHRLAS</sequence>
<evidence type="ECO:0000256" key="1">
    <source>
        <dbReference type="SAM" id="MobiDB-lite"/>
    </source>
</evidence>
<accession>A0ABQ4F6T2</accession>
<comment type="caution">
    <text evidence="2">The sequence shown here is derived from an EMBL/GenBank/DDBJ whole genome shotgun (WGS) entry which is preliminary data.</text>
</comment>
<feature type="compositionally biased region" description="Polar residues" evidence="1">
    <location>
        <begin position="96"/>
        <end position="109"/>
    </location>
</feature>
<organism evidence="2 3">
    <name type="scientific">Microbispora amethystogenes</name>
    <dbReference type="NCBI Taxonomy" id="1427754"/>
    <lineage>
        <taxon>Bacteria</taxon>
        <taxon>Bacillati</taxon>
        <taxon>Actinomycetota</taxon>
        <taxon>Actinomycetes</taxon>
        <taxon>Streptosporangiales</taxon>
        <taxon>Streptosporangiaceae</taxon>
        <taxon>Microbispora</taxon>
    </lineage>
</organism>
<dbReference type="EMBL" id="BOOB01000004">
    <property type="protein sequence ID" value="GIH30517.1"/>
    <property type="molecule type" value="Genomic_DNA"/>
</dbReference>
<protein>
    <submittedName>
        <fullName evidence="2">Uncharacterized protein</fullName>
    </submittedName>
</protein>
<evidence type="ECO:0000313" key="2">
    <source>
        <dbReference type="EMBL" id="GIH30517.1"/>
    </source>
</evidence>
<feature type="region of interest" description="Disordered" evidence="1">
    <location>
        <begin position="55"/>
        <end position="153"/>
    </location>
</feature>
<gene>
    <name evidence="2" type="ORF">Mam01_06810</name>
</gene>
<keyword evidence="3" id="KW-1185">Reference proteome</keyword>
<name>A0ABQ4F6T2_9ACTN</name>
<proteinExistence type="predicted"/>
<dbReference type="Proteomes" id="UP000651728">
    <property type="component" value="Unassembled WGS sequence"/>
</dbReference>
<reference evidence="2 3" key="1">
    <citation type="submission" date="2021-01" db="EMBL/GenBank/DDBJ databases">
        <title>Whole genome shotgun sequence of Microbispora amethystogenes NBRC 101907.</title>
        <authorList>
            <person name="Komaki H."/>
            <person name="Tamura T."/>
        </authorList>
    </citation>
    <scope>NUCLEOTIDE SEQUENCE [LARGE SCALE GENOMIC DNA]</scope>
    <source>
        <strain evidence="2 3">NBRC 101907</strain>
    </source>
</reference>
<evidence type="ECO:0000313" key="3">
    <source>
        <dbReference type="Proteomes" id="UP000651728"/>
    </source>
</evidence>